<accession>A0ABP4J1S8</accession>
<keyword evidence="3" id="KW-1185">Reference proteome</keyword>
<protein>
    <submittedName>
        <fullName evidence="2">Uncharacterized protein</fullName>
    </submittedName>
</protein>
<gene>
    <name evidence="2" type="ORF">GCM10009639_48970</name>
</gene>
<reference evidence="3" key="1">
    <citation type="journal article" date="2019" name="Int. J. Syst. Evol. Microbiol.">
        <title>The Global Catalogue of Microorganisms (GCM) 10K type strain sequencing project: providing services to taxonomists for standard genome sequencing and annotation.</title>
        <authorList>
            <consortium name="The Broad Institute Genomics Platform"/>
            <consortium name="The Broad Institute Genome Sequencing Center for Infectious Disease"/>
            <person name="Wu L."/>
            <person name="Ma J."/>
        </authorList>
    </citation>
    <scope>NUCLEOTIDE SEQUENCE [LARGE SCALE GENOMIC DNA]</scope>
    <source>
        <strain evidence="3">JCM 12393</strain>
    </source>
</reference>
<sequence length="52" mass="5004">MGGIVRATAVGDVAPGPGGRSEARVAVETADVPPPKELRGAGVPRAGIGGPE</sequence>
<proteinExistence type="predicted"/>
<evidence type="ECO:0000313" key="2">
    <source>
        <dbReference type="EMBL" id="GAA1403735.1"/>
    </source>
</evidence>
<evidence type="ECO:0000313" key="3">
    <source>
        <dbReference type="Proteomes" id="UP001499863"/>
    </source>
</evidence>
<organism evidence="2 3">
    <name type="scientific">Kitasatospora putterlickiae</name>
    <dbReference type="NCBI Taxonomy" id="221725"/>
    <lineage>
        <taxon>Bacteria</taxon>
        <taxon>Bacillati</taxon>
        <taxon>Actinomycetota</taxon>
        <taxon>Actinomycetes</taxon>
        <taxon>Kitasatosporales</taxon>
        <taxon>Streptomycetaceae</taxon>
        <taxon>Kitasatospora</taxon>
    </lineage>
</organism>
<comment type="caution">
    <text evidence="2">The sequence shown here is derived from an EMBL/GenBank/DDBJ whole genome shotgun (WGS) entry which is preliminary data.</text>
</comment>
<evidence type="ECO:0000256" key="1">
    <source>
        <dbReference type="SAM" id="MobiDB-lite"/>
    </source>
</evidence>
<feature type="region of interest" description="Disordered" evidence="1">
    <location>
        <begin position="1"/>
        <end position="52"/>
    </location>
</feature>
<name>A0ABP4J1S8_9ACTN</name>
<dbReference type="Proteomes" id="UP001499863">
    <property type="component" value="Unassembled WGS sequence"/>
</dbReference>
<dbReference type="EMBL" id="BAAAKJ010000260">
    <property type="protein sequence ID" value="GAA1403735.1"/>
    <property type="molecule type" value="Genomic_DNA"/>
</dbReference>